<dbReference type="Proteomes" id="UP000250043">
    <property type="component" value="Unassembled WGS sequence"/>
</dbReference>
<evidence type="ECO:0000313" key="2">
    <source>
        <dbReference type="EMBL" id="OCH87665.1"/>
    </source>
</evidence>
<evidence type="ECO:0000313" key="3">
    <source>
        <dbReference type="Proteomes" id="UP000250043"/>
    </source>
</evidence>
<dbReference type="EMBL" id="KV722477">
    <property type="protein sequence ID" value="OCH87665.1"/>
    <property type="molecule type" value="Genomic_DNA"/>
</dbReference>
<reference evidence="2 3" key="1">
    <citation type="submission" date="2016-07" db="EMBL/GenBank/DDBJ databases">
        <title>Draft genome of the white-rot fungus Obba rivulosa 3A-2.</title>
        <authorList>
            <consortium name="DOE Joint Genome Institute"/>
            <person name="Miettinen O."/>
            <person name="Riley R."/>
            <person name="Acob R."/>
            <person name="Barry K."/>
            <person name="Cullen D."/>
            <person name="De Vries R."/>
            <person name="Hainaut M."/>
            <person name="Hatakka A."/>
            <person name="Henrissat B."/>
            <person name="Hilden K."/>
            <person name="Kuo R."/>
            <person name="Labutti K."/>
            <person name="Lipzen A."/>
            <person name="Makela M.R."/>
            <person name="Sandor L."/>
            <person name="Spatafora J.W."/>
            <person name="Grigoriev I.V."/>
            <person name="Hibbett D.S."/>
        </authorList>
    </citation>
    <scope>NUCLEOTIDE SEQUENCE [LARGE SCALE GENOMIC DNA]</scope>
    <source>
        <strain evidence="2 3">3A-2</strain>
    </source>
</reference>
<dbReference type="AlphaFoldDB" id="A0A8E2ASQ8"/>
<feature type="region of interest" description="Disordered" evidence="1">
    <location>
        <begin position="116"/>
        <end position="137"/>
    </location>
</feature>
<sequence>MDSVASKVAYAGDDQCGDGSRLDRTALMICHAGAAALSLLDVPILTSEHGCVQDHVHQDSAAALSLLDVPIPTSEHGCVQDHLDQDSLACAALSRRIQPHIYTVVVHLSKMPLSAKADVPRTASGRRQEPASGRLCDGPRALLEMHSSG</sequence>
<organism evidence="2 3">
    <name type="scientific">Obba rivulosa</name>
    <dbReference type="NCBI Taxonomy" id="1052685"/>
    <lineage>
        <taxon>Eukaryota</taxon>
        <taxon>Fungi</taxon>
        <taxon>Dikarya</taxon>
        <taxon>Basidiomycota</taxon>
        <taxon>Agaricomycotina</taxon>
        <taxon>Agaricomycetes</taxon>
        <taxon>Polyporales</taxon>
        <taxon>Gelatoporiaceae</taxon>
        <taxon>Obba</taxon>
    </lineage>
</organism>
<gene>
    <name evidence="2" type="ORF">OBBRIDRAFT_137598</name>
</gene>
<protein>
    <submittedName>
        <fullName evidence="2">Uncharacterized protein</fullName>
    </submittedName>
</protein>
<name>A0A8E2ASQ8_9APHY</name>
<keyword evidence="3" id="KW-1185">Reference proteome</keyword>
<proteinExistence type="predicted"/>
<evidence type="ECO:0000256" key="1">
    <source>
        <dbReference type="SAM" id="MobiDB-lite"/>
    </source>
</evidence>
<accession>A0A8E2ASQ8</accession>